<dbReference type="AlphaFoldDB" id="A0A1B9C0F0"/>
<sequence length="163" mass="15946">MNRKISITASLITVAMLSGCAGVPLSSTRFSGSSNLAPESVQTGVVIRTMPIKINNSARVDQATGLGAGAGGIAGGIAGDLMGSPVIGAIAGALGGGVIGDAITPGSGVGTDVFVKLSTGQTVSIPEAGVVHLVPGESVYVMTSAHGHYRVEPANQPQAAAKP</sequence>
<comment type="caution">
    <text evidence="2">The sequence shown here is derived from an EMBL/GenBank/DDBJ whole genome shotgun (WGS) entry which is preliminary data.</text>
</comment>
<evidence type="ECO:0000313" key="2">
    <source>
        <dbReference type="EMBL" id="OCB03411.1"/>
    </source>
</evidence>
<dbReference type="PROSITE" id="PS51257">
    <property type="entry name" value="PROKAR_LIPOPROTEIN"/>
    <property type="match status" value="1"/>
</dbReference>
<proteinExistence type="predicted"/>
<dbReference type="EMBL" id="MASQ01000067">
    <property type="protein sequence ID" value="OCB03411.1"/>
    <property type="molecule type" value="Genomic_DNA"/>
</dbReference>
<feature type="chain" id="PRO_5008622996" evidence="1">
    <location>
        <begin position="22"/>
        <end position="163"/>
    </location>
</feature>
<reference evidence="2 3" key="1">
    <citation type="submission" date="2016-07" db="EMBL/GenBank/DDBJ databases">
        <title>Draft genome of a psychrotolerant acidophile Acidithiobacillus ferrivorans strain YL15.</title>
        <authorList>
            <person name="Peng T."/>
            <person name="Ma L."/>
            <person name="Nan M."/>
            <person name="An N."/>
            <person name="Wang M."/>
            <person name="Qiu G."/>
            <person name="Zeng W."/>
        </authorList>
    </citation>
    <scope>NUCLEOTIDE SEQUENCE [LARGE SCALE GENOMIC DNA]</scope>
    <source>
        <strain evidence="2 3">YL15</strain>
    </source>
</reference>
<protein>
    <submittedName>
        <fullName evidence="2">Uncharacterized protein</fullName>
    </submittedName>
</protein>
<accession>A0A1B9C0F0</accession>
<dbReference type="RefSeq" id="WP_065412878.1">
    <property type="nucleotide sequence ID" value="NZ_MASQ01000067.1"/>
</dbReference>
<name>A0A1B9C0F0_9PROT</name>
<organism evidence="2 3">
    <name type="scientific">Acidithiobacillus ferrivorans</name>
    <dbReference type="NCBI Taxonomy" id="160808"/>
    <lineage>
        <taxon>Bacteria</taxon>
        <taxon>Pseudomonadati</taxon>
        <taxon>Pseudomonadota</taxon>
        <taxon>Acidithiobacillia</taxon>
        <taxon>Acidithiobacillales</taxon>
        <taxon>Acidithiobacillaceae</taxon>
        <taxon>Acidithiobacillus</taxon>
    </lineage>
</organism>
<feature type="signal peptide" evidence="1">
    <location>
        <begin position="1"/>
        <end position="21"/>
    </location>
</feature>
<gene>
    <name evidence="2" type="ORF">BBC27_08065</name>
</gene>
<evidence type="ECO:0000313" key="3">
    <source>
        <dbReference type="Proteomes" id="UP000093129"/>
    </source>
</evidence>
<keyword evidence="1" id="KW-0732">Signal</keyword>
<evidence type="ECO:0000256" key="1">
    <source>
        <dbReference type="SAM" id="SignalP"/>
    </source>
</evidence>
<dbReference type="Proteomes" id="UP000093129">
    <property type="component" value="Unassembled WGS sequence"/>
</dbReference>